<sequence>MGSSSAKRNSLPASRRHRLSDGLHSIASSLSLWPGEMTAEQQQYQQQQQQQHMHHFQHYIRSDYGSDSVSLNSKLRHYSLTETTSFGGRRIGGASGGFSTGMAQPSPARHINGRSCSYGSLQ</sequence>
<feature type="region of interest" description="Disordered" evidence="1">
    <location>
        <begin position="85"/>
        <end position="122"/>
    </location>
</feature>
<dbReference type="OrthoDB" id="7764504at2759"/>
<evidence type="ECO:0000313" key="3">
    <source>
        <dbReference type="Proteomes" id="UP000008820"/>
    </source>
</evidence>
<feature type="compositionally biased region" description="Polar residues" evidence="1">
    <location>
        <begin position="1"/>
        <end position="12"/>
    </location>
</feature>
<name>A0A6I8TXZ2_AEDAE</name>
<reference evidence="2" key="2">
    <citation type="submission" date="2020-05" db="UniProtKB">
        <authorList>
            <consortium name="EnsemblMetazoa"/>
        </authorList>
    </citation>
    <scope>IDENTIFICATION</scope>
    <source>
        <strain evidence="2">LVP_AGWG</strain>
    </source>
</reference>
<evidence type="ECO:0000256" key="1">
    <source>
        <dbReference type="SAM" id="MobiDB-lite"/>
    </source>
</evidence>
<reference evidence="2 3" key="1">
    <citation type="submission" date="2017-06" db="EMBL/GenBank/DDBJ databases">
        <title>Aedes aegypti genome working group (AGWG) sequencing and assembly.</title>
        <authorList>
            <consortium name="Aedes aegypti Genome Working Group (AGWG)"/>
            <person name="Matthews B.J."/>
        </authorList>
    </citation>
    <scope>NUCLEOTIDE SEQUENCE [LARGE SCALE GENOMIC DNA]</scope>
    <source>
        <strain evidence="2 3">LVP_AGWG</strain>
    </source>
</reference>
<dbReference type="AlphaFoldDB" id="A0A6I8TXZ2"/>
<gene>
    <name evidence="2" type="primary">110674087</name>
</gene>
<dbReference type="InParanoid" id="A0A6I8TXZ2"/>
<feature type="compositionally biased region" description="Gly residues" evidence="1">
    <location>
        <begin position="89"/>
        <end position="99"/>
    </location>
</feature>
<proteinExistence type="predicted"/>
<keyword evidence="3" id="KW-1185">Reference proteome</keyword>
<organism evidence="2 3">
    <name type="scientific">Aedes aegypti</name>
    <name type="common">Yellowfever mosquito</name>
    <name type="synonym">Culex aegypti</name>
    <dbReference type="NCBI Taxonomy" id="7159"/>
    <lineage>
        <taxon>Eukaryota</taxon>
        <taxon>Metazoa</taxon>
        <taxon>Ecdysozoa</taxon>
        <taxon>Arthropoda</taxon>
        <taxon>Hexapoda</taxon>
        <taxon>Insecta</taxon>
        <taxon>Pterygota</taxon>
        <taxon>Neoptera</taxon>
        <taxon>Endopterygota</taxon>
        <taxon>Diptera</taxon>
        <taxon>Nematocera</taxon>
        <taxon>Culicoidea</taxon>
        <taxon>Culicidae</taxon>
        <taxon>Culicinae</taxon>
        <taxon>Aedini</taxon>
        <taxon>Aedes</taxon>
        <taxon>Stegomyia</taxon>
    </lineage>
</organism>
<dbReference type="Proteomes" id="UP000008820">
    <property type="component" value="Chromosome 1"/>
</dbReference>
<evidence type="ECO:0000313" key="2">
    <source>
        <dbReference type="EnsemblMetazoa" id="AAEL019991-PA"/>
    </source>
</evidence>
<protein>
    <submittedName>
        <fullName evidence="2">Uncharacterized protein</fullName>
    </submittedName>
</protein>
<accession>A0A6I8TXZ2</accession>
<dbReference type="EnsemblMetazoa" id="AAEL019991-RA">
    <property type="protein sequence ID" value="AAEL019991-PA"/>
    <property type="gene ID" value="AAEL019991"/>
</dbReference>
<feature type="region of interest" description="Disordered" evidence="1">
    <location>
        <begin position="1"/>
        <end position="20"/>
    </location>
</feature>